<feature type="transmembrane region" description="Helical" evidence="1">
    <location>
        <begin position="56"/>
        <end position="77"/>
    </location>
</feature>
<proteinExistence type="predicted"/>
<keyword evidence="1" id="KW-0472">Membrane</keyword>
<protein>
    <submittedName>
        <fullName evidence="2">Uncharacterized protein</fullName>
    </submittedName>
</protein>
<keyword evidence="1" id="KW-0812">Transmembrane</keyword>
<name>A0A9P0EAS6_NEZVI</name>
<keyword evidence="1" id="KW-1133">Transmembrane helix</keyword>
<feature type="transmembrane region" description="Helical" evidence="1">
    <location>
        <begin position="89"/>
        <end position="108"/>
    </location>
</feature>
<organism evidence="2 3">
    <name type="scientific">Nezara viridula</name>
    <name type="common">Southern green stink bug</name>
    <name type="synonym">Cimex viridulus</name>
    <dbReference type="NCBI Taxonomy" id="85310"/>
    <lineage>
        <taxon>Eukaryota</taxon>
        <taxon>Metazoa</taxon>
        <taxon>Ecdysozoa</taxon>
        <taxon>Arthropoda</taxon>
        <taxon>Hexapoda</taxon>
        <taxon>Insecta</taxon>
        <taxon>Pterygota</taxon>
        <taxon>Neoptera</taxon>
        <taxon>Paraneoptera</taxon>
        <taxon>Hemiptera</taxon>
        <taxon>Heteroptera</taxon>
        <taxon>Panheteroptera</taxon>
        <taxon>Pentatomomorpha</taxon>
        <taxon>Pentatomoidea</taxon>
        <taxon>Pentatomidae</taxon>
        <taxon>Pentatominae</taxon>
        <taxon>Nezara</taxon>
    </lineage>
</organism>
<dbReference type="AlphaFoldDB" id="A0A9P0EAS6"/>
<dbReference type="OrthoDB" id="10444530at2759"/>
<gene>
    <name evidence="2" type="ORF">NEZAVI_LOCUS2529</name>
</gene>
<evidence type="ECO:0000313" key="3">
    <source>
        <dbReference type="Proteomes" id="UP001152798"/>
    </source>
</evidence>
<dbReference type="Proteomes" id="UP001152798">
    <property type="component" value="Chromosome 1"/>
</dbReference>
<keyword evidence="3" id="KW-1185">Reference proteome</keyword>
<dbReference type="EMBL" id="OV725077">
    <property type="protein sequence ID" value="CAH1391519.1"/>
    <property type="molecule type" value="Genomic_DNA"/>
</dbReference>
<evidence type="ECO:0000256" key="1">
    <source>
        <dbReference type="SAM" id="Phobius"/>
    </source>
</evidence>
<feature type="transmembrane region" description="Helical" evidence="1">
    <location>
        <begin position="21"/>
        <end position="44"/>
    </location>
</feature>
<sequence length="167" mass="19136">MRLRDRSHNGIVDIFLSYLRNVTFILTVLIAILCITIVILWGAYRYPPGMRNFSGYVLFTHGAPALTVVFWGLVIDYLLNEEPPPKLQFIYTTSGIALFAVVGVHQFFNLDDYTGLKAHITFGLHVAVLVLLIVHFVLLIRRYSKHMDLEERPYVIRVSRGGVPVYR</sequence>
<evidence type="ECO:0000313" key="2">
    <source>
        <dbReference type="EMBL" id="CAH1391519.1"/>
    </source>
</evidence>
<feature type="transmembrane region" description="Helical" evidence="1">
    <location>
        <begin position="120"/>
        <end position="140"/>
    </location>
</feature>
<accession>A0A9P0EAS6</accession>
<reference evidence="2" key="1">
    <citation type="submission" date="2022-01" db="EMBL/GenBank/DDBJ databases">
        <authorList>
            <person name="King R."/>
        </authorList>
    </citation>
    <scope>NUCLEOTIDE SEQUENCE</scope>
</reference>